<dbReference type="PANTHER" id="PTHR48267">
    <property type="entry name" value="CUPREDOXIN SUPERFAMILY PROTEIN"/>
    <property type="match status" value="1"/>
</dbReference>
<dbReference type="AlphaFoldDB" id="A0A0S2LVB9"/>
<comment type="subunit">
    <text evidence="2">Monomer.</text>
</comment>
<evidence type="ECO:0000259" key="11">
    <source>
        <dbReference type="Pfam" id="PF07731"/>
    </source>
</evidence>
<comment type="similarity">
    <text evidence="1">Belongs to the multicopper oxidase family.</text>
</comment>
<evidence type="ECO:0000313" key="13">
    <source>
        <dbReference type="EMBL" id="ALO65433.1"/>
    </source>
</evidence>
<dbReference type="InterPro" id="IPR045087">
    <property type="entry name" value="Cu-oxidase_fam"/>
</dbReference>
<proteinExistence type="inferred from homology"/>
<protein>
    <recommendedName>
        <fullName evidence="6">Multicopper oxidase CueO</fullName>
        <ecNumber evidence="5">1.16.3.4</ecNumber>
    </recommendedName>
    <alternativeName>
        <fullName evidence="7">Copper efflux oxidase</fullName>
    </alternativeName>
    <alternativeName>
        <fullName evidence="8">Cuprous oxidase</fullName>
    </alternativeName>
</protein>
<dbReference type="PROSITE" id="PS51257">
    <property type="entry name" value="PROKAR_LIPOPROTEIN"/>
    <property type="match status" value="1"/>
</dbReference>
<dbReference type="InterPro" id="IPR006311">
    <property type="entry name" value="TAT_signal"/>
</dbReference>
<name>A0A0S2LVB9_9MICC</name>
<evidence type="ECO:0000256" key="3">
    <source>
        <dbReference type="ARBA" id="ARBA00022723"/>
    </source>
</evidence>
<dbReference type="CDD" id="cd13867">
    <property type="entry name" value="CuRO_2_CueO_FtsP"/>
    <property type="match status" value="1"/>
</dbReference>
<sequence>MSAPTQRLGLNRRHFLQLSALGLGVGMMATLAGCGGTAGREPLDTVGKVDFRNPLHVPPLAKSELKDGRRVFDLVTQAGQSEIVAGGKADTWGVNGAFLGPTLRVRRGEQIRLNVSNELDEATSLHWHGVRLPAAADGGPHQMVEPGKTWSPSWTIDQTAATLWYHPHPHGQTERHLYKGIGGMFIIDDDEEGALDLPRNYGVDDIPVIVQDKTFSEKGQIVETGRSGVGMLGSTVLVNGTAAPMLDVVAEHTRLRLLNASSARSYNFGFSDDRKFTMIASDGGLLGAPVALSRIMLTPGERAEIIVAVVPGETVTLRSFAQDLGVAESRTADAGAQDLLDILQLKAAATLSPSTPIPAQLASMDYPDPALAGAMRMFQLGDNVINNKSMDMDRIDLSVKAGATEAWAVLNAHNQPHNFHIHDVQFQILTLNEQPPPPELAGWKDTVYAPPGVTIRLLMKFGKDADPMMPYMYHCHLLWHEDMGMMGQFLVVDA</sequence>
<dbReference type="InterPro" id="IPR011707">
    <property type="entry name" value="Cu-oxidase-like_N"/>
</dbReference>
<evidence type="ECO:0000256" key="1">
    <source>
        <dbReference type="ARBA" id="ARBA00010609"/>
    </source>
</evidence>
<evidence type="ECO:0000256" key="4">
    <source>
        <dbReference type="ARBA" id="ARBA00023002"/>
    </source>
</evidence>
<reference evidence="13 14" key="2">
    <citation type="journal article" date="2016" name="J. Biotechnol.">
        <title>Complete genome sequence of Arthrobacter alpinus ERGS4:06, a yellow pigmented bacterium tolerant to cold and radiations isolated from Sikkim Himalaya.</title>
        <authorList>
            <person name="Kumar R."/>
            <person name="Singh D."/>
            <person name="Swarnkar M.K."/>
            <person name="Singh A.K."/>
            <person name="Kumar S."/>
        </authorList>
    </citation>
    <scope>NUCLEOTIDE SEQUENCE [LARGE SCALE GENOMIC DNA]</scope>
    <source>
        <strain evidence="13 14">ERGS4:06</strain>
    </source>
</reference>
<keyword evidence="3" id="KW-0479">Metal-binding</keyword>
<dbReference type="PROSITE" id="PS51318">
    <property type="entry name" value="TAT"/>
    <property type="match status" value="1"/>
</dbReference>
<dbReference type="EMBL" id="CP013200">
    <property type="protein sequence ID" value="ALO65433.1"/>
    <property type="molecule type" value="Genomic_DNA"/>
</dbReference>
<dbReference type="PANTHER" id="PTHR48267:SF1">
    <property type="entry name" value="BILIRUBIN OXIDASE"/>
    <property type="match status" value="1"/>
</dbReference>
<dbReference type="InterPro" id="IPR001117">
    <property type="entry name" value="Cu-oxidase_2nd"/>
</dbReference>
<dbReference type="CDD" id="cd13890">
    <property type="entry name" value="CuRO_3_CueO_FtsP"/>
    <property type="match status" value="1"/>
</dbReference>
<evidence type="ECO:0000256" key="2">
    <source>
        <dbReference type="ARBA" id="ARBA00011245"/>
    </source>
</evidence>
<dbReference type="CDD" id="cd04232">
    <property type="entry name" value="CuRO_1_CueO_FtsP"/>
    <property type="match status" value="1"/>
</dbReference>
<feature type="domain" description="Plastocyanin-like" evidence="11">
    <location>
        <begin position="376"/>
        <end position="492"/>
    </location>
</feature>
<accession>A0A0S2LVB9</accession>
<evidence type="ECO:0000256" key="8">
    <source>
        <dbReference type="ARBA" id="ARBA00043090"/>
    </source>
</evidence>
<feature type="domain" description="Plastocyanin-like" evidence="10">
    <location>
        <begin position="232"/>
        <end position="308"/>
    </location>
</feature>
<comment type="catalytic activity">
    <reaction evidence="9">
        <text>4 Cu(+) + O2 + 4 H(+) = 4 Cu(2+) + 2 H2O</text>
        <dbReference type="Rhea" id="RHEA:30083"/>
        <dbReference type="ChEBI" id="CHEBI:15377"/>
        <dbReference type="ChEBI" id="CHEBI:15378"/>
        <dbReference type="ChEBI" id="CHEBI:15379"/>
        <dbReference type="ChEBI" id="CHEBI:29036"/>
        <dbReference type="ChEBI" id="CHEBI:49552"/>
        <dbReference type="EC" id="1.16.3.4"/>
    </reaction>
    <physiologicalReaction direction="left-to-right" evidence="9">
        <dbReference type="Rhea" id="RHEA:30084"/>
    </physiologicalReaction>
</comment>
<dbReference type="EC" id="1.16.3.4" evidence="5"/>
<dbReference type="Pfam" id="PF07731">
    <property type="entry name" value="Cu-oxidase_2"/>
    <property type="match status" value="1"/>
</dbReference>
<dbReference type="Gene3D" id="2.60.40.420">
    <property type="entry name" value="Cupredoxins - blue copper proteins"/>
    <property type="match status" value="3"/>
</dbReference>
<dbReference type="OrthoDB" id="345021at2"/>
<dbReference type="Pfam" id="PF00394">
    <property type="entry name" value="Cu-oxidase"/>
    <property type="match status" value="1"/>
</dbReference>
<feature type="domain" description="Plastocyanin-like" evidence="12">
    <location>
        <begin position="83"/>
        <end position="191"/>
    </location>
</feature>
<dbReference type="RefSeq" id="WP_062285860.1">
    <property type="nucleotide sequence ID" value="NZ_CP013200.1"/>
</dbReference>
<dbReference type="GO" id="GO:0016491">
    <property type="term" value="F:oxidoreductase activity"/>
    <property type="evidence" value="ECO:0007669"/>
    <property type="project" value="UniProtKB-KW"/>
</dbReference>
<organism evidence="13 14">
    <name type="scientific">Arthrobacter alpinus</name>
    <dbReference type="NCBI Taxonomy" id="656366"/>
    <lineage>
        <taxon>Bacteria</taxon>
        <taxon>Bacillati</taxon>
        <taxon>Actinomycetota</taxon>
        <taxon>Actinomycetes</taxon>
        <taxon>Micrococcales</taxon>
        <taxon>Micrococcaceae</taxon>
        <taxon>Arthrobacter</taxon>
    </lineage>
</organism>
<dbReference type="PROSITE" id="PS00080">
    <property type="entry name" value="MULTICOPPER_OXIDASE2"/>
    <property type="match status" value="1"/>
</dbReference>
<dbReference type="Pfam" id="PF07732">
    <property type="entry name" value="Cu-oxidase_3"/>
    <property type="match status" value="1"/>
</dbReference>
<evidence type="ECO:0000313" key="14">
    <source>
        <dbReference type="Proteomes" id="UP000059574"/>
    </source>
</evidence>
<evidence type="ECO:0000259" key="12">
    <source>
        <dbReference type="Pfam" id="PF07732"/>
    </source>
</evidence>
<dbReference type="GO" id="GO:0005507">
    <property type="term" value="F:copper ion binding"/>
    <property type="evidence" value="ECO:0007669"/>
    <property type="project" value="InterPro"/>
</dbReference>
<evidence type="ECO:0000256" key="9">
    <source>
        <dbReference type="ARBA" id="ARBA00048092"/>
    </source>
</evidence>
<dbReference type="InterPro" id="IPR002355">
    <property type="entry name" value="Cu_oxidase_Cu_BS"/>
</dbReference>
<reference evidence="14" key="1">
    <citation type="submission" date="2015-11" db="EMBL/GenBank/DDBJ databases">
        <authorList>
            <person name="Kumar R."/>
            <person name="Singh D."/>
            <person name="Swarnkar M.K."/>
            <person name="Singh A.K."/>
            <person name="Kumar S."/>
        </authorList>
    </citation>
    <scope>NUCLEOTIDE SEQUENCE [LARGE SCALE GENOMIC DNA]</scope>
    <source>
        <strain evidence="14">ERGS4:06</strain>
    </source>
</reference>
<gene>
    <name evidence="13" type="ORF">AS189_01640</name>
</gene>
<evidence type="ECO:0000256" key="7">
    <source>
        <dbReference type="ARBA" id="ARBA00042896"/>
    </source>
</evidence>
<dbReference type="InterPro" id="IPR011706">
    <property type="entry name" value="Cu-oxidase_C"/>
</dbReference>
<keyword evidence="4" id="KW-0560">Oxidoreductase</keyword>
<evidence type="ECO:0000256" key="5">
    <source>
        <dbReference type="ARBA" id="ARBA00038978"/>
    </source>
</evidence>
<dbReference type="InterPro" id="IPR008972">
    <property type="entry name" value="Cupredoxin"/>
</dbReference>
<dbReference type="Proteomes" id="UP000059574">
    <property type="component" value="Chromosome"/>
</dbReference>
<evidence type="ECO:0000256" key="6">
    <source>
        <dbReference type="ARBA" id="ARBA00041027"/>
    </source>
</evidence>
<evidence type="ECO:0000259" key="10">
    <source>
        <dbReference type="Pfam" id="PF00394"/>
    </source>
</evidence>
<dbReference type="SUPFAM" id="SSF49503">
    <property type="entry name" value="Cupredoxins"/>
    <property type="match status" value="3"/>
</dbReference>